<evidence type="ECO:0000256" key="2">
    <source>
        <dbReference type="SAM" id="Phobius"/>
    </source>
</evidence>
<proteinExistence type="predicted"/>
<dbReference type="EMBL" id="CAJNOK010045563">
    <property type="protein sequence ID" value="CAF1579524.1"/>
    <property type="molecule type" value="Genomic_DNA"/>
</dbReference>
<feature type="transmembrane region" description="Helical" evidence="2">
    <location>
        <begin position="59"/>
        <end position="77"/>
    </location>
</feature>
<evidence type="ECO:0000313" key="4">
    <source>
        <dbReference type="EMBL" id="CAF1579524.1"/>
    </source>
</evidence>
<dbReference type="Pfam" id="PF00621">
    <property type="entry name" value="RhoGEF"/>
    <property type="match status" value="1"/>
</dbReference>
<dbReference type="PANTHER" id="PTHR12673">
    <property type="entry name" value="FACIOGENITAL DYSPLASIA PROTEIN"/>
    <property type="match status" value="1"/>
</dbReference>
<dbReference type="SUPFAM" id="SSF48065">
    <property type="entry name" value="DBL homology domain (DH-domain)"/>
    <property type="match status" value="1"/>
</dbReference>
<dbReference type="EMBL" id="CAJOBA010068604">
    <property type="protein sequence ID" value="CAF4378219.1"/>
    <property type="molecule type" value="Genomic_DNA"/>
</dbReference>
<keyword evidence="2" id="KW-0472">Membrane</keyword>
<feature type="non-terminal residue" evidence="5">
    <location>
        <position position="375"/>
    </location>
</feature>
<dbReference type="GO" id="GO:0005085">
    <property type="term" value="F:guanyl-nucleotide exchange factor activity"/>
    <property type="evidence" value="ECO:0007669"/>
    <property type="project" value="InterPro"/>
</dbReference>
<accession>A0A8S2V3J3</accession>
<feature type="non-terminal residue" evidence="5">
    <location>
        <position position="1"/>
    </location>
</feature>
<organism evidence="5 6">
    <name type="scientific">Didymodactylos carnosus</name>
    <dbReference type="NCBI Taxonomy" id="1234261"/>
    <lineage>
        <taxon>Eukaryota</taxon>
        <taxon>Metazoa</taxon>
        <taxon>Spiralia</taxon>
        <taxon>Gnathifera</taxon>
        <taxon>Rotifera</taxon>
        <taxon>Eurotatoria</taxon>
        <taxon>Bdelloidea</taxon>
        <taxon>Philodinida</taxon>
        <taxon>Philodinidae</taxon>
        <taxon>Didymodactylos</taxon>
    </lineage>
</organism>
<dbReference type="Proteomes" id="UP000677228">
    <property type="component" value="Unassembled WGS sequence"/>
</dbReference>
<gene>
    <name evidence="4" type="ORF">OVA965_LOCUS40877</name>
    <name evidence="5" type="ORF">TMI583_LOCUS42401</name>
</gene>
<feature type="domain" description="DH" evidence="3">
    <location>
        <begin position="5"/>
        <end position="200"/>
    </location>
</feature>
<reference evidence="5" key="1">
    <citation type="submission" date="2021-02" db="EMBL/GenBank/DDBJ databases">
        <authorList>
            <person name="Nowell W R."/>
        </authorList>
    </citation>
    <scope>NUCLEOTIDE SEQUENCE</scope>
</reference>
<dbReference type="Gene3D" id="1.20.900.10">
    <property type="entry name" value="Dbl homology (DH) domain"/>
    <property type="match status" value="1"/>
</dbReference>
<dbReference type="AlphaFoldDB" id="A0A8S2V3J3"/>
<dbReference type="InterPro" id="IPR035899">
    <property type="entry name" value="DBL_dom_sf"/>
</dbReference>
<evidence type="ECO:0000259" key="3">
    <source>
        <dbReference type="PROSITE" id="PS50010"/>
    </source>
</evidence>
<dbReference type="CDD" id="cd00160">
    <property type="entry name" value="RhoGEF"/>
    <property type="match status" value="1"/>
</dbReference>
<keyword evidence="1" id="KW-0175">Coiled coil</keyword>
<name>A0A8S2V3J3_9BILA</name>
<dbReference type="PROSITE" id="PS50010">
    <property type="entry name" value="DH_2"/>
    <property type="match status" value="1"/>
</dbReference>
<sequence>EMMRKRNSIVFNLVQDEREYVHQLEILVANFVRPFRMVACSKKPPITHEEVNSIFLNRYTIGSLIIEIMLFLHQIFYKGLSKKMENWPTFYVGDLFDILLPMLHIYSEYVRNHHYSLQVLIETKQRNPGFNKLLERCEMKAACEGQTLETLLVLPMNQIPHYIISLANCLSHTPFQHVEREKLEQAKSKLEELSKIMHDEISETEHIRTNLAIERSITEGCDVLLDVNQILCRQDSLVLITTEKSKSIGQRFTREMRRNEAIVQCYLFSNHLILTIRASNGKLHLVKGCGCISLADVTLVEDITSDPQHFLASVNEEENQDDLITTLDFNKSENVDEMNRMFRLIVEARDQPPYSTTLLANDEKQKSEWCTDIAQ</sequence>
<keyword evidence="2" id="KW-0812">Transmembrane</keyword>
<dbReference type="SUPFAM" id="SSF50729">
    <property type="entry name" value="PH domain-like"/>
    <property type="match status" value="1"/>
</dbReference>
<evidence type="ECO:0000313" key="5">
    <source>
        <dbReference type="EMBL" id="CAF4378219.1"/>
    </source>
</evidence>
<comment type="caution">
    <text evidence="5">The sequence shown here is derived from an EMBL/GenBank/DDBJ whole genome shotgun (WGS) entry which is preliminary data.</text>
</comment>
<feature type="coiled-coil region" evidence="1">
    <location>
        <begin position="176"/>
        <end position="203"/>
    </location>
</feature>
<dbReference type="GO" id="GO:0005737">
    <property type="term" value="C:cytoplasm"/>
    <property type="evidence" value="ECO:0007669"/>
    <property type="project" value="TreeGrafter"/>
</dbReference>
<dbReference type="Gene3D" id="2.30.29.30">
    <property type="entry name" value="Pleckstrin-homology domain (PH domain)/Phosphotyrosine-binding domain (PTB)"/>
    <property type="match status" value="1"/>
</dbReference>
<protein>
    <recommendedName>
        <fullName evidence="3">DH domain-containing protein</fullName>
    </recommendedName>
</protein>
<dbReference type="Proteomes" id="UP000682733">
    <property type="component" value="Unassembled WGS sequence"/>
</dbReference>
<dbReference type="SMART" id="SM00325">
    <property type="entry name" value="RhoGEF"/>
    <property type="match status" value="1"/>
</dbReference>
<dbReference type="InterPro" id="IPR011993">
    <property type="entry name" value="PH-like_dom_sf"/>
</dbReference>
<dbReference type="InterPro" id="IPR000219">
    <property type="entry name" value="DH_dom"/>
</dbReference>
<evidence type="ECO:0000256" key="1">
    <source>
        <dbReference type="SAM" id="Coils"/>
    </source>
</evidence>
<dbReference type="InterPro" id="IPR051092">
    <property type="entry name" value="FYVE_RhoGEF_PH"/>
</dbReference>
<evidence type="ECO:0000313" key="6">
    <source>
        <dbReference type="Proteomes" id="UP000682733"/>
    </source>
</evidence>
<dbReference type="PANTHER" id="PTHR12673:SF159">
    <property type="entry name" value="LD03170P"/>
    <property type="match status" value="1"/>
</dbReference>
<keyword evidence="2" id="KW-1133">Transmembrane helix</keyword>